<name>A0A4R5DRT0_9ACTN</name>
<gene>
    <name evidence="2" type="ORF">E1269_02195</name>
</gene>
<dbReference type="SUPFAM" id="SSF53474">
    <property type="entry name" value="alpha/beta-Hydrolases"/>
    <property type="match status" value="1"/>
</dbReference>
<dbReference type="OrthoDB" id="652634at2"/>
<dbReference type="Gene3D" id="3.40.50.1820">
    <property type="entry name" value="alpha/beta hydrolase"/>
    <property type="match status" value="1"/>
</dbReference>
<organism evidence="2 3">
    <name type="scientific">Jiangella asiatica</name>
    <dbReference type="NCBI Taxonomy" id="2530372"/>
    <lineage>
        <taxon>Bacteria</taxon>
        <taxon>Bacillati</taxon>
        <taxon>Actinomycetota</taxon>
        <taxon>Actinomycetes</taxon>
        <taxon>Jiangellales</taxon>
        <taxon>Jiangellaceae</taxon>
        <taxon>Jiangella</taxon>
    </lineage>
</organism>
<keyword evidence="2" id="KW-0378">Hydrolase</keyword>
<comment type="caution">
    <text evidence="2">The sequence shown here is derived from an EMBL/GenBank/DDBJ whole genome shotgun (WGS) entry which is preliminary data.</text>
</comment>
<proteinExistence type="predicted"/>
<accession>A0A4R5DRT0</accession>
<dbReference type="GO" id="GO:0016787">
    <property type="term" value="F:hydrolase activity"/>
    <property type="evidence" value="ECO:0007669"/>
    <property type="project" value="UniProtKB-KW"/>
</dbReference>
<dbReference type="InterPro" id="IPR029058">
    <property type="entry name" value="AB_hydrolase_fold"/>
</dbReference>
<evidence type="ECO:0000259" key="1">
    <source>
        <dbReference type="Pfam" id="PF20408"/>
    </source>
</evidence>
<feature type="domain" description="KANL3/Tex30 alpha/beta hydrolase-like" evidence="1">
    <location>
        <begin position="29"/>
        <end position="207"/>
    </location>
</feature>
<evidence type="ECO:0000313" key="3">
    <source>
        <dbReference type="Proteomes" id="UP000294739"/>
    </source>
</evidence>
<keyword evidence="3" id="KW-1185">Reference proteome</keyword>
<dbReference type="InParanoid" id="A0A4R5DRT0"/>
<reference evidence="2 3" key="1">
    <citation type="submission" date="2019-03" db="EMBL/GenBank/DDBJ databases">
        <title>Draft genome sequences of novel Actinobacteria.</title>
        <authorList>
            <person name="Sahin N."/>
            <person name="Ay H."/>
            <person name="Saygin H."/>
        </authorList>
    </citation>
    <scope>NUCLEOTIDE SEQUENCE [LARGE SCALE GENOMIC DNA]</scope>
    <source>
        <strain evidence="2 3">5K138</strain>
    </source>
</reference>
<dbReference type="Proteomes" id="UP000294739">
    <property type="component" value="Unassembled WGS sequence"/>
</dbReference>
<dbReference type="PANTHER" id="PTHR13136:SF11">
    <property type="entry name" value="TESTIS-EXPRESSED PROTEIN 30"/>
    <property type="match status" value="1"/>
</dbReference>
<dbReference type="InterPro" id="IPR026555">
    <property type="entry name" value="NSL3/Tex30"/>
</dbReference>
<sequence length="215" mass="22198">MRAPVRSTVSTPVGEAAFWVDEADEPSLRLVLGHGAGGGPKAADLDALAGRLPAEGVSVHRFEQPWRLAGKKVAPRPPALDEAWLAAVATLPRDVPLVLGGRSSGARVACRTAQQLDAVAVVALAFPLHLPGKPQNSRLPELAGAAEKLPVLVVQGERDSFGGPGEFPPGPHQLVTVSHADHGMRVTKGHEQGAAIDAVVDAVRSFLAPFAAGAS</sequence>
<dbReference type="PANTHER" id="PTHR13136">
    <property type="entry name" value="TESTIS DEVELOPMENT PROTEIN PRTD"/>
    <property type="match status" value="1"/>
</dbReference>
<dbReference type="AlphaFoldDB" id="A0A4R5DRT0"/>
<dbReference type="EMBL" id="SMKZ01000002">
    <property type="protein sequence ID" value="TDE14950.1"/>
    <property type="molecule type" value="Genomic_DNA"/>
</dbReference>
<evidence type="ECO:0000313" key="2">
    <source>
        <dbReference type="EMBL" id="TDE14950.1"/>
    </source>
</evidence>
<protein>
    <submittedName>
        <fullName evidence="2">Hydrolase</fullName>
    </submittedName>
</protein>
<dbReference type="InterPro" id="IPR046879">
    <property type="entry name" value="KANL3/Tex30_Abhydrolase"/>
</dbReference>
<dbReference type="Pfam" id="PF20408">
    <property type="entry name" value="Abhydrolase_11"/>
    <property type="match status" value="1"/>
</dbReference>